<keyword evidence="1" id="KW-0472">Membrane</keyword>
<proteinExistence type="predicted"/>
<keyword evidence="1" id="KW-1133">Transmembrane helix</keyword>
<protein>
    <submittedName>
        <fullName evidence="2">Uncharacterized protein</fullName>
    </submittedName>
</protein>
<sequence>MLSFFSFNGIIFLSPTFHFLSFFIFFFPFL</sequence>
<dbReference type="AlphaFoldDB" id="A0A0E9UUG2"/>
<dbReference type="EMBL" id="GBXM01039063">
    <property type="protein sequence ID" value="JAH69514.1"/>
    <property type="molecule type" value="Transcribed_RNA"/>
</dbReference>
<reference evidence="2" key="1">
    <citation type="submission" date="2014-11" db="EMBL/GenBank/DDBJ databases">
        <authorList>
            <person name="Amaro Gonzalez C."/>
        </authorList>
    </citation>
    <scope>NUCLEOTIDE SEQUENCE</scope>
</reference>
<accession>A0A0E9UUG2</accession>
<evidence type="ECO:0000256" key="1">
    <source>
        <dbReference type="SAM" id="Phobius"/>
    </source>
</evidence>
<keyword evidence="1" id="KW-0812">Transmembrane</keyword>
<feature type="transmembrane region" description="Helical" evidence="1">
    <location>
        <begin position="6"/>
        <end position="27"/>
    </location>
</feature>
<name>A0A0E9UUG2_ANGAN</name>
<organism evidence="2">
    <name type="scientific">Anguilla anguilla</name>
    <name type="common">European freshwater eel</name>
    <name type="synonym">Muraena anguilla</name>
    <dbReference type="NCBI Taxonomy" id="7936"/>
    <lineage>
        <taxon>Eukaryota</taxon>
        <taxon>Metazoa</taxon>
        <taxon>Chordata</taxon>
        <taxon>Craniata</taxon>
        <taxon>Vertebrata</taxon>
        <taxon>Euteleostomi</taxon>
        <taxon>Actinopterygii</taxon>
        <taxon>Neopterygii</taxon>
        <taxon>Teleostei</taxon>
        <taxon>Anguilliformes</taxon>
        <taxon>Anguillidae</taxon>
        <taxon>Anguilla</taxon>
    </lineage>
</organism>
<evidence type="ECO:0000313" key="2">
    <source>
        <dbReference type="EMBL" id="JAH69514.1"/>
    </source>
</evidence>
<reference evidence="2" key="2">
    <citation type="journal article" date="2015" name="Fish Shellfish Immunol.">
        <title>Early steps in the European eel (Anguilla anguilla)-Vibrio vulnificus interaction in the gills: Role of the RtxA13 toxin.</title>
        <authorList>
            <person name="Callol A."/>
            <person name="Pajuelo D."/>
            <person name="Ebbesson L."/>
            <person name="Teles M."/>
            <person name="MacKenzie S."/>
            <person name="Amaro C."/>
        </authorList>
    </citation>
    <scope>NUCLEOTIDE SEQUENCE</scope>
</reference>